<proteinExistence type="predicted"/>
<name>A0A182QG48_9DIPT</name>
<dbReference type="Proteomes" id="UP000075886">
    <property type="component" value="Unassembled WGS sequence"/>
</dbReference>
<organism evidence="2 3">
    <name type="scientific">Anopheles farauti</name>
    <dbReference type="NCBI Taxonomy" id="69004"/>
    <lineage>
        <taxon>Eukaryota</taxon>
        <taxon>Metazoa</taxon>
        <taxon>Ecdysozoa</taxon>
        <taxon>Arthropoda</taxon>
        <taxon>Hexapoda</taxon>
        <taxon>Insecta</taxon>
        <taxon>Pterygota</taxon>
        <taxon>Neoptera</taxon>
        <taxon>Endopterygota</taxon>
        <taxon>Diptera</taxon>
        <taxon>Nematocera</taxon>
        <taxon>Culicoidea</taxon>
        <taxon>Culicidae</taxon>
        <taxon>Anophelinae</taxon>
        <taxon>Anopheles</taxon>
    </lineage>
</organism>
<dbReference type="EMBL" id="AXCN02001200">
    <property type="status" value="NOT_ANNOTATED_CDS"/>
    <property type="molecule type" value="Genomic_DNA"/>
</dbReference>
<dbReference type="EnsemblMetazoa" id="AFAF009478-RA">
    <property type="protein sequence ID" value="AFAF009478-PA"/>
    <property type="gene ID" value="AFAF009478"/>
</dbReference>
<evidence type="ECO:0000256" key="1">
    <source>
        <dbReference type="SAM" id="MobiDB-lite"/>
    </source>
</evidence>
<reference evidence="2" key="2">
    <citation type="submission" date="2020-05" db="UniProtKB">
        <authorList>
            <consortium name="EnsemblMetazoa"/>
        </authorList>
    </citation>
    <scope>IDENTIFICATION</scope>
    <source>
        <strain evidence="2">FAR1</strain>
    </source>
</reference>
<protein>
    <submittedName>
        <fullName evidence="2">Uncharacterized protein</fullName>
    </submittedName>
</protein>
<dbReference type="AlphaFoldDB" id="A0A182QG48"/>
<evidence type="ECO:0000313" key="3">
    <source>
        <dbReference type="Proteomes" id="UP000075886"/>
    </source>
</evidence>
<evidence type="ECO:0000313" key="2">
    <source>
        <dbReference type="EnsemblMetazoa" id="AFAF009478-PA"/>
    </source>
</evidence>
<accession>A0A182QG48</accession>
<reference evidence="3" key="1">
    <citation type="submission" date="2014-01" db="EMBL/GenBank/DDBJ databases">
        <title>The Genome Sequence of Anopheles farauti FAR1 (V2).</title>
        <authorList>
            <consortium name="The Broad Institute Genomics Platform"/>
            <person name="Neafsey D.E."/>
            <person name="Besansky N."/>
            <person name="Howell P."/>
            <person name="Walton C."/>
            <person name="Young S.K."/>
            <person name="Zeng Q."/>
            <person name="Gargeya S."/>
            <person name="Fitzgerald M."/>
            <person name="Haas B."/>
            <person name="Abouelleil A."/>
            <person name="Allen A.W."/>
            <person name="Alvarado L."/>
            <person name="Arachchi H.M."/>
            <person name="Berlin A.M."/>
            <person name="Chapman S.B."/>
            <person name="Gainer-Dewar J."/>
            <person name="Goldberg J."/>
            <person name="Griggs A."/>
            <person name="Gujja S."/>
            <person name="Hansen M."/>
            <person name="Howarth C."/>
            <person name="Imamovic A."/>
            <person name="Ireland A."/>
            <person name="Larimer J."/>
            <person name="McCowan C."/>
            <person name="Murphy C."/>
            <person name="Pearson M."/>
            <person name="Poon T.W."/>
            <person name="Priest M."/>
            <person name="Roberts A."/>
            <person name="Saif S."/>
            <person name="Shea T."/>
            <person name="Sisk P."/>
            <person name="Sykes S."/>
            <person name="Wortman J."/>
            <person name="Nusbaum C."/>
            <person name="Birren B."/>
        </authorList>
    </citation>
    <scope>NUCLEOTIDE SEQUENCE [LARGE SCALE GENOMIC DNA]</scope>
    <source>
        <strain evidence="3">FAR1</strain>
    </source>
</reference>
<feature type="compositionally biased region" description="Basic and acidic residues" evidence="1">
    <location>
        <begin position="12"/>
        <end position="23"/>
    </location>
</feature>
<dbReference type="VEuPathDB" id="VectorBase:AFAF009478"/>
<sequence>MQSVSGRPNLATRHDATAHSELCEQDMHNIPNERERDARFGSSIWRPCPSPSPYRLCRRTLCLEQWKRVQTNTSGSKGGHFGEYMFALPISRDLLGSDGRQIGRMKSVMGTRSFSRSSAISLSKFRKLNFCAMARNTNRDSGRTESSHRLCSPNVTLIMNHMKLENGSRSQLELLISQKV</sequence>
<keyword evidence="3" id="KW-1185">Reference proteome</keyword>
<feature type="region of interest" description="Disordered" evidence="1">
    <location>
        <begin position="1"/>
        <end position="23"/>
    </location>
</feature>